<feature type="signal peptide" evidence="1">
    <location>
        <begin position="1"/>
        <end position="27"/>
    </location>
</feature>
<dbReference type="Pfam" id="PF04389">
    <property type="entry name" value="Peptidase_M28"/>
    <property type="match status" value="1"/>
</dbReference>
<evidence type="ECO:0000313" key="5">
    <source>
        <dbReference type="Proteomes" id="UP001157126"/>
    </source>
</evidence>
<sequence>MRNTRRTATVALAVAGLLASGIGTATAAPTAPPDKTLQRSEKLRKAVTTEGVMTHLNKFEAIAKANDNNRAAGTSGYEEAAKYVESQMRAAGYSTERQYFDFVFEQVRAAGLAVVSPQQRAVEQNPMSYSPGTPAAGITAALVKPANEQGCDAAAWNGIDAKGKIALVSRGTCSFGEKSKAAGAAGAAAVIIYNNAEGALNGTLGGIDAGHVPTTGVTKAEGQSLLDLMNAGPVTMKFVLDKTVENRKTFNVLAETKGGSADNVVMVGAHLDGVGDGPGINDNASGSAAILEVARQFQQRNIQGKPANKVRFAWWGAEEIGLLGSTHYVNDLKANNPQKLGKIATYLNFDMVGSPNHIIGVYDANESTYKAPVAVPAGSAATESVFTDYFDKIGQPWVDTEFSGRSDYQAFIENGVAAGGLFTGADGSKTAREVELFGGTEGVQYDPNYHTPKDDLTNINKAALGINVKAIAHAVLTLAESTKSLGRG</sequence>
<organism evidence="4 5">
    <name type="scientific">Mobilicoccus caccae</name>
    <dbReference type="NCBI Taxonomy" id="1859295"/>
    <lineage>
        <taxon>Bacteria</taxon>
        <taxon>Bacillati</taxon>
        <taxon>Actinomycetota</taxon>
        <taxon>Actinomycetes</taxon>
        <taxon>Micrococcales</taxon>
        <taxon>Dermatophilaceae</taxon>
        <taxon>Mobilicoccus</taxon>
    </lineage>
</organism>
<feature type="domain" description="PA" evidence="2">
    <location>
        <begin position="139"/>
        <end position="225"/>
    </location>
</feature>
<dbReference type="Pfam" id="PF02225">
    <property type="entry name" value="PA"/>
    <property type="match status" value="1"/>
</dbReference>
<keyword evidence="5" id="KW-1185">Reference proteome</keyword>
<evidence type="ECO:0000313" key="4">
    <source>
        <dbReference type="EMBL" id="GMA38192.1"/>
    </source>
</evidence>
<dbReference type="SUPFAM" id="SSF53187">
    <property type="entry name" value="Zn-dependent exopeptidases"/>
    <property type="match status" value="1"/>
</dbReference>
<name>A0ABQ6ILW8_9MICO</name>
<dbReference type="SUPFAM" id="SSF52025">
    <property type="entry name" value="PA domain"/>
    <property type="match status" value="1"/>
</dbReference>
<evidence type="ECO:0000256" key="1">
    <source>
        <dbReference type="SAM" id="SignalP"/>
    </source>
</evidence>
<proteinExistence type="predicted"/>
<gene>
    <name evidence="4" type="ORF">GCM10025883_02370</name>
</gene>
<protein>
    <submittedName>
        <fullName evidence="4">Amidohydrolase</fullName>
    </submittedName>
</protein>
<dbReference type="PANTHER" id="PTHR12147">
    <property type="entry name" value="METALLOPEPTIDASE M28 FAMILY MEMBER"/>
    <property type="match status" value="1"/>
</dbReference>
<dbReference type="Proteomes" id="UP001157126">
    <property type="component" value="Unassembled WGS sequence"/>
</dbReference>
<accession>A0ABQ6ILW8</accession>
<feature type="chain" id="PRO_5047519513" evidence="1">
    <location>
        <begin position="28"/>
        <end position="488"/>
    </location>
</feature>
<dbReference type="Gene3D" id="3.40.630.10">
    <property type="entry name" value="Zn peptidases"/>
    <property type="match status" value="1"/>
</dbReference>
<keyword evidence="1" id="KW-0732">Signal</keyword>
<feature type="domain" description="Peptidase M28" evidence="3">
    <location>
        <begin position="251"/>
        <end position="474"/>
    </location>
</feature>
<comment type="caution">
    <text evidence="4">The sequence shown here is derived from an EMBL/GenBank/DDBJ whole genome shotgun (WGS) entry which is preliminary data.</text>
</comment>
<dbReference type="PANTHER" id="PTHR12147:SF26">
    <property type="entry name" value="PEPTIDASE M28 DOMAIN-CONTAINING PROTEIN"/>
    <property type="match status" value="1"/>
</dbReference>
<dbReference type="InterPro" id="IPR007484">
    <property type="entry name" value="Peptidase_M28"/>
</dbReference>
<dbReference type="InterPro" id="IPR046450">
    <property type="entry name" value="PA_dom_sf"/>
</dbReference>
<evidence type="ECO:0000259" key="3">
    <source>
        <dbReference type="Pfam" id="PF04389"/>
    </source>
</evidence>
<dbReference type="RefSeq" id="WP_284302289.1">
    <property type="nucleotide sequence ID" value="NZ_BSUO01000001.1"/>
</dbReference>
<dbReference type="Gene3D" id="3.50.30.30">
    <property type="match status" value="1"/>
</dbReference>
<dbReference type="InterPro" id="IPR003137">
    <property type="entry name" value="PA_domain"/>
</dbReference>
<dbReference type="InterPro" id="IPR045175">
    <property type="entry name" value="M28_fam"/>
</dbReference>
<evidence type="ECO:0000259" key="2">
    <source>
        <dbReference type="Pfam" id="PF02225"/>
    </source>
</evidence>
<dbReference type="EMBL" id="BSUO01000001">
    <property type="protein sequence ID" value="GMA38192.1"/>
    <property type="molecule type" value="Genomic_DNA"/>
</dbReference>
<reference evidence="5" key="1">
    <citation type="journal article" date="2019" name="Int. J. Syst. Evol. Microbiol.">
        <title>The Global Catalogue of Microorganisms (GCM) 10K type strain sequencing project: providing services to taxonomists for standard genome sequencing and annotation.</title>
        <authorList>
            <consortium name="The Broad Institute Genomics Platform"/>
            <consortium name="The Broad Institute Genome Sequencing Center for Infectious Disease"/>
            <person name="Wu L."/>
            <person name="Ma J."/>
        </authorList>
    </citation>
    <scope>NUCLEOTIDE SEQUENCE [LARGE SCALE GENOMIC DNA]</scope>
    <source>
        <strain evidence="5">NBRC 113072</strain>
    </source>
</reference>